<evidence type="ECO:0000313" key="2">
    <source>
        <dbReference type="Proteomes" id="UP001589608"/>
    </source>
</evidence>
<comment type="caution">
    <text evidence="1">The sequence shown here is derived from an EMBL/GenBank/DDBJ whole genome shotgun (WGS) entry which is preliminary data.</text>
</comment>
<dbReference type="Proteomes" id="UP001589608">
    <property type="component" value="Unassembled WGS sequence"/>
</dbReference>
<protein>
    <submittedName>
        <fullName evidence="1">Tetratricopeptide repeat protein</fullName>
    </submittedName>
</protein>
<dbReference type="EMBL" id="JBHMCA010000042">
    <property type="protein sequence ID" value="MFB9445337.1"/>
    <property type="molecule type" value="Genomic_DNA"/>
</dbReference>
<dbReference type="InterPro" id="IPR011990">
    <property type="entry name" value="TPR-like_helical_dom_sf"/>
</dbReference>
<evidence type="ECO:0000313" key="1">
    <source>
        <dbReference type="EMBL" id="MFB9445337.1"/>
    </source>
</evidence>
<keyword evidence="2" id="KW-1185">Reference proteome</keyword>
<dbReference type="Pfam" id="PF13374">
    <property type="entry name" value="TPR_10"/>
    <property type="match status" value="1"/>
</dbReference>
<sequence>MNPLARLSRWTVRTNLQLAEQSLRQGDFEAAMARFEDDLKVRRRIAERTGRVADREDVARAAVELARLYTVKAVHFDRLAAAARVAYDIYRELDRPLEVGVSARLLAGAYANLRQWGDAGVVLGETFGMLRAVLPDDPGTIHIGHVLALNLEVREDFAGAAELMEDLLERSRRVHGVESAETNRLEWQAGRVLAAVGRVRESIELFERLRADALARGDERGAETLAGYLEQLRG</sequence>
<proteinExistence type="predicted"/>
<gene>
    <name evidence="1" type="ORF">ACFFTR_19865</name>
</gene>
<dbReference type="Gene3D" id="1.25.40.10">
    <property type="entry name" value="Tetratricopeptide repeat domain"/>
    <property type="match status" value="1"/>
</dbReference>
<dbReference type="RefSeq" id="WP_223103311.1">
    <property type="nucleotide sequence ID" value="NZ_CP061913.1"/>
</dbReference>
<reference evidence="1 2" key="1">
    <citation type="submission" date="2024-09" db="EMBL/GenBank/DDBJ databases">
        <authorList>
            <person name="Sun Q."/>
            <person name="Mori K."/>
        </authorList>
    </citation>
    <scope>NUCLEOTIDE SEQUENCE [LARGE SCALE GENOMIC DNA]</scope>
    <source>
        <strain evidence="1 2">JCM 3307</strain>
    </source>
</reference>
<dbReference type="SUPFAM" id="SSF48452">
    <property type="entry name" value="TPR-like"/>
    <property type="match status" value="1"/>
</dbReference>
<accession>A0ABV5M8Y9</accession>
<name>A0ABV5M8Y9_9ACTN</name>
<organism evidence="1 2">
    <name type="scientific">Dactylosporangium vinaceum</name>
    <dbReference type="NCBI Taxonomy" id="53362"/>
    <lineage>
        <taxon>Bacteria</taxon>
        <taxon>Bacillati</taxon>
        <taxon>Actinomycetota</taxon>
        <taxon>Actinomycetes</taxon>
        <taxon>Micromonosporales</taxon>
        <taxon>Micromonosporaceae</taxon>
        <taxon>Dactylosporangium</taxon>
    </lineage>
</organism>